<evidence type="ECO:0000313" key="3">
    <source>
        <dbReference type="EMBL" id="RUS25316.1"/>
    </source>
</evidence>
<proteinExistence type="inferred from homology"/>
<dbReference type="Pfam" id="PF03194">
    <property type="entry name" value="LUC7"/>
    <property type="match status" value="1"/>
</dbReference>
<feature type="region of interest" description="Disordered" evidence="2">
    <location>
        <begin position="247"/>
        <end position="306"/>
    </location>
</feature>
<comment type="caution">
    <text evidence="3">The sequence shown here is derived from an EMBL/GenBank/DDBJ whole genome shotgun (WGS) entry which is preliminary data.</text>
</comment>
<keyword evidence="4" id="KW-1185">Reference proteome</keyword>
<gene>
    <name evidence="3" type="ORF">BC938DRAFT_472339</name>
</gene>
<evidence type="ECO:0000256" key="2">
    <source>
        <dbReference type="SAM" id="MobiDB-lite"/>
    </source>
</evidence>
<comment type="similarity">
    <text evidence="1">Belongs to the Luc7 family.</text>
</comment>
<feature type="region of interest" description="Disordered" evidence="2">
    <location>
        <begin position="403"/>
        <end position="426"/>
    </location>
</feature>
<evidence type="ECO:0000313" key="4">
    <source>
        <dbReference type="Proteomes" id="UP000274822"/>
    </source>
</evidence>
<dbReference type="AlphaFoldDB" id="A0A433Q6B2"/>
<evidence type="ECO:0008006" key="5">
    <source>
        <dbReference type="Google" id="ProtNLM"/>
    </source>
</evidence>
<dbReference type="InterPro" id="IPR004882">
    <property type="entry name" value="Luc7-rel"/>
</dbReference>
<protein>
    <recommendedName>
        <fullName evidence="5">LUC7-domain-containing protein</fullName>
    </recommendedName>
</protein>
<dbReference type="Proteomes" id="UP000274822">
    <property type="component" value="Unassembled WGS sequence"/>
</dbReference>
<dbReference type="GO" id="GO:0003729">
    <property type="term" value="F:mRNA binding"/>
    <property type="evidence" value="ECO:0007669"/>
    <property type="project" value="InterPro"/>
</dbReference>
<organism evidence="3 4">
    <name type="scientific">Jimgerdemannia flammicorona</name>
    <dbReference type="NCBI Taxonomy" id="994334"/>
    <lineage>
        <taxon>Eukaryota</taxon>
        <taxon>Fungi</taxon>
        <taxon>Fungi incertae sedis</taxon>
        <taxon>Mucoromycota</taxon>
        <taxon>Mucoromycotina</taxon>
        <taxon>Endogonomycetes</taxon>
        <taxon>Endogonales</taxon>
        <taxon>Endogonaceae</taxon>
        <taxon>Jimgerdemannia</taxon>
    </lineage>
</organism>
<feature type="compositionally biased region" description="Gly residues" evidence="2">
    <location>
        <begin position="249"/>
        <end position="263"/>
    </location>
</feature>
<sequence>MAAEMRKQLEALMGAEALGTLALTLLLNCFSRSRVTEPDFCEKRGASNQRARLRQLPLWPVSPHLVHKMDLGACDKLHSDRLKGEYEEALRHEPRNSLEHDFIRNLEAFVADCDRKILQAQRRLDKTPGDDTRTMRLMEEIRKLDTEIAGKMQEVEILGEEGKVTESIEALKEADRLKADKTAKEKEIQSAGEAPSQQQKLRVCEVCSAYLSVFDSDRRLADHFGGKMHMGYVKIRDLLKELKEKRAGNGMGVGPGAPPGGGVEFRERGGYGGDRGSGYNRDRDRSERGGSSGGGGSRGGDRNRYDRYDPTVIEIVIGGVRTGRGVDRDLQEGALGIENTSEEHIAHVKGSVVSLTVFCIGGVLGFRFRVCYCFAGLLVCLLCTIKTRGLWLVVLEHVTSSHKNAGREPNLSGSAESFSDVERARV</sequence>
<dbReference type="GO" id="GO:0005685">
    <property type="term" value="C:U1 snRNP"/>
    <property type="evidence" value="ECO:0007669"/>
    <property type="project" value="InterPro"/>
</dbReference>
<dbReference type="PANTHER" id="PTHR12375">
    <property type="entry name" value="RNA-BINDING PROTEIN LUC7-RELATED"/>
    <property type="match status" value="1"/>
</dbReference>
<reference evidence="3 4" key="1">
    <citation type="journal article" date="2018" name="New Phytol.">
        <title>Phylogenomics of Endogonaceae and evolution of mycorrhizas within Mucoromycota.</title>
        <authorList>
            <person name="Chang Y."/>
            <person name="Desiro A."/>
            <person name="Na H."/>
            <person name="Sandor L."/>
            <person name="Lipzen A."/>
            <person name="Clum A."/>
            <person name="Barry K."/>
            <person name="Grigoriev I.V."/>
            <person name="Martin F.M."/>
            <person name="Stajich J.E."/>
            <person name="Smith M.E."/>
            <person name="Bonito G."/>
            <person name="Spatafora J.W."/>
        </authorList>
    </citation>
    <scope>NUCLEOTIDE SEQUENCE [LARGE SCALE GENOMIC DNA]</scope>
    <source>
        <strain evidence="3 4">AD002</strain>
    </source>
</reference>
<accession>A0A433Q6B2</accession>
<dbReference type="EMBL" id="RBNJ01013310">
    <property type="protein sequence ID" value="RUS25316.1"/>
    <property type="molecule type" value="Genomic_DNA"/>
</dbReference>
<evidence type="ECO:0000256" key="1">
    <source>
        <dbReference type="ARBA" id="ARBA00005655"/>
    </source>
</evidence>
<dbReference type="GO" id="GO:0006376">
    <property type="term" value="P:mRNA splice site recognition"/>
    <property type="evidence" value="ECO:0007669"/>
    <property type="project" value="InterPro"/>
</dbReference>
<name>A0A433Q6B2_9FUNG</name>